<dbReference type="InterPro" id="IPR017884">
    <property type="entry name" value="SANT_dom"/>
</dbReference>
<dbReference type="PROSITE" id="PS51294">
    <property type="entry name" value="HTH_MYB"/>
    <property type="match status" value="1"/>
</dbReference>
<evidence type="ECO:0000256" key="1">
    <source>
        <dbReference type="ARBA" id="ARBA00004123"/>
    </source>
</evidence>
<sequence length="427" mass="48444">MDSDSMAIQGQEGVHSVVHVQKLIDQFSCGDDYALKVRKPYTITKQRERWTDEEHKKFLEALKLYGRAWRRIEEHVGTKTAVQIRSHAQKFFSKINRDTDGNTTTLVESIEIPPPRPKRKPIHPYPRKLVEIRKNEISNLEQPLRSNSIVSLDFGQENKSPKSVLSSVALETLGFSDSDSPTGSLSPVSSMSAVHTSSFPLLERKLSFEQDMPPQIDELNDGSAHDEQLLEKPELFSKEHVSTKDEAVDESPGRTLKLFGTTLLVKDTCKPSSTSMEASNSKQTTTMHLLQQPQSECSDISHTTVVPWWTISRNSAFKPLHKEHEEKPLHSNHEECEDKETQKEGSCVGSNNTSSTNDGESNEISNDQDKIDHVNYLVGHITPSETVRHKTFGKGFVPYKRCMAERERQCSTVTEERREHQRIRLSL</sequence>
<evidence type="ECO:0000313" key="10">
    <source>
        <dbReference type="Proteomes" id="UP000087171"/>
    </source>
</evidence>
<keyword evidence="4" id="KW-0804">Transcription</keyword>
<dbReference type="KEGG" id="cam:101488702"/>
<dbReference type="InterPro" id="IPR006447">
    <property type="entry name" value="Myb_dom_plants"/>
</dbReference>
<gene>
    <name evidence="11" type="primary">LOC101488702</name>
</gene>
<dbReference type="Pfam" id="PF00249">
    <property type="entry name" value="Myb_DNA-binding"/>
    <property type="match status" value="1"/>
</dbReference>
<dbReference type="PROSITE" id="PS51293">
    <property type="entry name" value="SANT"/>
    <property type="match status" value="1"/>
</dbReference>
<reference evidence="11" key="2">
    <citation type="submission" date="2025-08" db="UniProtKB">
        <authorList>
            <consortium name="RefSeq"/>
        </authorList>
    </citation>
    <scope>IDENTIFICATION</scope>
    <source>
        <tissue evidence="11">Etiolated seedlings</tissue>
    </source>
</reference>
<dbReference type="GeneID" id="101488702"/>
<feature type="region of interest" description="Disordered" evidence="6">
    <location>
        <begin position="324"/>
        <end position="368"/>
    </location>
</feature>
<dbReference type="NCBIfam" id="TIGR01557">
    <property type="entry name" value="myb_SHAQKYF"/>
    <property type="match status" value="1"/>
</dbReference>
<dbReference type="PaxDb" id="3827-XP_004490782.1"/>
<dbReference type="Proteomes" id="UP000087171">
    <property type="component" value="Chromosome Ca2"/>
</dbReference>
<name>A0A1S2XKM9_CICAR</name>
<dbReference type="SUPFAM" id="SSF46689">
    <property type="entry name" value="Homeodomain-like"/>
    <property type="match status" value="1"/>
</dbReference>
<evidence type="ECO:0000259" key="7">
    <source>
        <dbReference type="PROSITE" id="PS50090"/>
    </source>
</evidence>
<reference evidence="10" key="1">
    <citation type="journal article" date="2013" name="Nat. Biotechnol.">
        <title>Draft genome sequence of chickpea (Cicer arietinum) provides a resource for trait improvement.</title>
        <authorList>
            <person name="Varshney R.K."/>
            <person name="Song C."/>
            <person name="Saxena R.K."/>
            <person name="Azam S."/>
            <person name="Yu S."/>
            <person name="Sharpe A.G."/>
            <person name="Cannon S."/>
            <person name="Baek J."/>
            <person name="Rosen B.D."/>
            <person name="Tar'an B."/>
            <person name="Millan T."/>
            <person name="Zhang X."/>
            <person name="Ramsay L.D."/>
            <person name="Iwata A."/>
            <person name="Wang Y."/>
            <person name="Nelson W."/>
            <person name="Farmer A.D."/>
            <person name="Gaur P.M."/>
            <person name="Soderlund C."/>
            <person name="Penmetsa R.V."/>
            <person name="Xu C."/>
            <person name="Bharti A.K."/>
            <person name="He W."/>
            <person name="Winter P."/>
            <person name="Zhao S."/>
            <person name="Hane J.K."/>
            <person name="Carrasquilla-Garcia N."/>
            <person name="Condie J.A."/>
            <person name="Upadhyaya H.D."/>
            <person name="Luo M.C."/>
            <person name="Thudi M."/>
            <person name="Gowda C.L."/>
            <person name="Singh N.P."/>
            <person name="Lichtenzveig J."/>
            <person name="Gali K.K."/>
            <person name="Rubio J."/>
            <person name="Nadarajan N."/>
            <person name="Dolezel J."/>
            <person name="Bansal K.C."/>
            <person name="Xu X."/>
            <person name="Edwards D."/>
            <person name="Zhang G."/>
            <person name="Kahl G."/>
            <person name="Gil J."/>
            <person name="Singh K.B."/>
            <person name="Datta S.K."/>
            <person name="Jackson S.A."/>
            <person name="Wang J."/>
            <person name="Cook D.R."/>
        </authorList>
    </citation>
    <scope>NUCLEOTIDE SEQUENCE [LARGE SCALE GENOMIC DNA]</scope>
    <source>
        <strain evidence="10">cv. CDC Frontier</strain>
    </source>
</reference>
<dbReference type="GO" id="GO:0010468">
    <property type="term" value="P:regulation of gene expression"/>
    <property type="evidence" value="ECO:0007669"/>
    <property type="project" value="UniProtKB-ARBA"/>
</dbReference>
<dbReference type="OrthoDB" id="118550at2759"/>
<dbReference type="PANTHER" id="PTHR12802:SF152">
    <property type="entry name" value="MYB TRANSCRIPTION FACTOR"/>
    <property type="match status" value="1"/>
</dbReference>
<evidence type="ECO:0000259" key="9">
    <source>
        <dbReference type="PROSITE" id="PS51294"/>
    </source>
</evidence>
<keyword evidence="5" id="KW-0539">Nucleus</keyword>
<evidence type="ECO:0000259" key="8">
    <source>
        <dbReference type="PROSITE" id="PS51293"/>
    </source>
</evidence>
<dbReference type="SMART" id="SM00717">
    <property type="entry name" value="SANT"/>
    <property type="match status" value="1"/>
</dbReference>
<feature type="domain" description="SANT" evidence="8">
    <location>
        <begin position="45"/>
        <end position="96"/>
    </location>
</feature>
<dbReference type="InterPro" id="IPR009057">
    <property type="entry name" value="Homeodomain-like_sf"/>
</dbReference>
<feature type="domain" description="HTH myb-type" evidence="9">
    <location>
        <begin position="42"/>
        <end position="96"/>
    </location>
</feature>
<dbReference type="InterPro" id="IPR001005">
    <property type="entry name" value="SANT/Myb"/>
</dbReference>
<keyword evidence="10" id="KW-1185">Reference proteome</keyword>
<dbReference type="Gene3D" id="1.10.10.60">
    <property type="entry name" value="Homeodomain-like"/>
    <property type="match status" value="1"/>
</dbReference>
<dbReference type="RefSeq" id="XP_004490782.1">
    <property type="nucleotide sequence ID" value="XM_004490725.3"/>
</dbReference>
<evidence type="ECO:0000313" key="11">
    <source>
        <dbReference type="RefSeq" id="XP_004490782.1"/>
    </source>
</evidence>
<evidence type="ECO:0000256" key="2">
    <source>
        <dbReference type="ARBA" id="ARBA00023015"/>
    </source>
</evidence>
<dbReference type="AlphaFoldDB" id="A0A1S2XKM9"/>
<feature type="domain" description="Myb-like" evidence="7">
    <location>
        <begin position="42"/>
        <end position="92"/>
    </location>
</feature>
<dbReference type="GO" id="GO:0003677">
    <property type="term" value="F:DNA binding"/>
    <property type="evidence" value="ECO:0007669"/>
    <property type="project" value="UniProtKB-KW"/>
</dbReference>
<dbReference type="PANTHER" id="PTHR12802">
    <property type="entry name" value="SWI/SNF COMPLEX-RELATED"/>
    <property type="match status" value="1"/>
</dbReference>
<dbReference type="FunFam" id="1.10.10.60:FF:000023">
    <property type="entry name" value="protein REVEILLE 6 isoform X1"/>
    <property type="match status" value="1"/>
</dbReference>
<dbReference type="InterPro" id="IPR017930">
    <property type="entry name" value="Myb_dom"/>
</dbReference>
<keyword evidence="3" id="KW-0238">DNA-binding</keyword>
<dbReference type="STRING" id="3827.A0A1S2XKM9"/>
<evidence type="ECO:0000256" key="5">
    <source>
        <dbReference type="ARBA" id="ARBA00023242"/>
    </source>
</evidence>
<evidence type="ECO:0000256" key="6">
    <source>
        <dbReference type="SAM" id="MobiDB-lite"/>
    </source>
</evidence>
<evidence type="ECO:0000256" key="4">
    <source>
        <dbReference type="ARBA" id="ARBA00023163"/>
    </source>
</evidence>
<accession>A0A1S2XKM9</accession>
<dbReference type="GO" id="GO:0005634">
    <property type="term" value="C:nucleus"/>
    <property type="evidence" value="ECO:0007669"/>
    <property type="project" value="UniProtKB-SubCell"/>
</dbReference>
<evidence type="ECO:0000256" key="3">
    <source>
        <dbReference type="ARBA" id="ARBA00023125"/>
    </source>
</evidence>
<dbReference type="CDD" id="cd00167">
    <property type="entry name" value="SANT"/>
    <property type="match status" value="1"/>
</dbReference>
<dbReference type="PROSITE" id="PS50090">
    <property type="entry name" value="MYB_LIKE"/>
    <property type="match status" value="1"/>
</dbReference>
<feature type="compositionally biased region" description="Polar residues" evidence="6">
    <location>
        <begin position="348"/>
        <end position="365"/>
    </location>
</feature>
<comment type="subcellular location">
    <subcellularLocation>
        <location evidence="1">Nucleus</location>
    </subcellularLocation>
</comment>
<dbReference type="eggNOG" id="KOG0724">
    <property type="taxonomic scope" value="Eukaryota"/>
</dbReference>
<proteinExistence type="predicted"/>
<protein>
    <submittedName>
        <fullName evidence="11">Protein REVEILLE 2 isoform X1</fullName>
    </submittedName>
</protein>
<feature type="compositionally biased region" description="Basic and acidic residues" evidence="6">
    <location>
        <begin position="324"/>
        <end position="343"/>
    </location>
</feature>
<organism evidence="10 11">
    <name type="scientific">Cicer arietinum</name>
    <name type="common">Chickpea</name>
    <name type="synonym">Garbanzo</name>
    <dbReference type="NCBI Taxonomy" id="3827"/>
    <lineage>
        <taxon>Eukaryota</taxon>
        <taxon>Viridiplantae</taxon>
        <taxon>Streptophyta</taxon>
        <taxon>Embryophyta</taxon>
        <taxon>Tracheophyta</taxon>
        <taxon>Spermatophyta</taxon>
        <taxon>Magnoliopsida</taxon>
        <taxon>eudicotyledons</taxon>
        <taxon>Gunneridae</taxon>
        <taxon>Pentapetalae</taxon>
        <taxon>rosids</taxon>
        <taxon>fabids</taxon>
        <taxon>Fabales</taxon>
        <taxon>Fabaceae</taxon>
        <taxon>Papilionoideae</taxon>
        <taxon>50 kb inversion clade</taxon>
        <taxon>NPAAA clade</taxon>
        <taxon>Hologalegina</taxon>
        <taxon>IRL clade</taxon>
        <taxon>Cicereae</taxon>
        <taxon>Cicer</taxon>
    </lineage>
</organism>
<keyword evidence="2" id="KW-0805">Transcription regulation</keyword>